<dbReference type="EMBL" id="PDJQ01000001">
    <property type="protein sequence ID" value="PFG75307.1"/>
    <property type="molecule type" value="Genomic_DNA"/>
</dbReference>
<sequence>MDKSGTRPPGEVITAAELSGTSLEKEFGLPYDSLWVLPERVEIVGDLVRWWFPGGPKQRVGSKGMLEAFIRLADSRGVERFVKKYGPLGLCAGHGFPKCMACLVTSRGPLDGNAYYERLLTGVPLLDGAYKEERVDGYLLFSRVARAMLYIGVQLRQNNPGSDADWRTLWEWGMFEPRLWVEIEGLWAIATYNWGDRSARAGPLLPMQMMEAYLGIREQACCTEAVVLLDGRLLADFLNTWLLRGQTTPVLDREWVTGGVLPDPRVRLGGTGFGRIGMRLLATIVGADLAVCDGCLQVYERYVSAARTNANFCPRCHEDGTKERIRKRKYRSEKPPKRQRALDV</sequence>
<gene>
    <name evidence="1" type="ORF">A9A59_2575</name>
</gene>
<dbReference type="Proteomes" id="UP000223071">
    <property type="component" value="Unassembled WGS sequence"/>
</dbReference>
<organism evidence="1 2">
    <name type="scientific">Tepidiforma thermophila (strain KCTC 52669 / CGMCC 1.13589 / G233)</name>
    <dbReference type="NCBI Taxonomy" id="2761530"/>
    <lineage>
        <taxon>Bacteria</taxon>
        <taxon>Bacillati</taxon>
        <taxon>Chloroflexota</taxon>
        <taxon>Tepidiformia</taxon>
        <taxon>Tepidiformales</taxon>
        <taxon>Tepidiformaceae</taxon>
        <taxon>Tepidiforma</taxon>
    </lineage>
</organism>
<comment type="caution">
    <text evidence="1">The sequence shown here is derived from an EMBL/GenBank/DDBJ whole genome shotgun (WGS) entry which is preliminary data.</text>
</comment>
<evidence type="ECO:0000313" key="1">
    <source>
        <dbReference type="EMBL" id="PFG75307.1"/>
    </source>
</evidence>
<evidence type="ECO:0000313" key="2">
    <source>
        <dbReference type="Proteomes" id="UP000223071"/>
    </source>
</evidence>
<protein>
    <submittedName>
        <fullName evidence="1">Uncharacterized protein</fullName>
    </submittedName>
</protein>
<dbReference type="RefSeq" id="WP_165772732.1">
    <property type="nucleotide sequence ID" value="NZ_PDJQ01000001.1"/>
</dbReference>
<accession>A0A2A9HH00</accession>
<dbReference type="AlphaFoldDB" id="A0A2A9HH00"/>
<reference evidence="1 2" key="1">
    <citation type="submission" date="2017-09" db="EMBL/GenBank/DDBJ databases">
        <title>Sequencing the genomes of two abundant thermophiles in Great Basin hot springs: Thermocrinis jamiesonii and novel Chloroflexi Thermoflexus hugenholtzii.</title>
        <authorList>
            <person name="Hedlund B."/>
        </authorList>
    </citation>
    <scope>NUCLEOTIDE SEQUENCE [LARGE SCALE GENOMIC DNA]</scope>
    <source>
        <strain evidence="1 2">G233</strain>
    </source>
</reference>
<name>A0A2A9HH00_TEPT2</name>
<keyword evidence="2" id="KW-1185">Reference proteome</keyword>
<proteinExistence type="predicted"/>